<name>A0A0C9X1G1_9AGAR</name>
<keyword evidence="2" id="KW-1185">Reference proteome</keyword>
<reference evidence="1 2" key="1">
    <citation type="submission" date="2014-04" db="EMBL/GenBank/DDBJ databases">
        <authorList>
            <consortium name="DOE Joint Genome Institute"/>
            <person name="Kuo A."/>
            <person name="Kohler A."/>
            <person name="Nagy L.G."/>
            <person name="Floudas D."/>
            <person name="Copeland A."/>
            <person name="Barry K.W."/>
            <person name="Cichocki N."/>
            <person name="Veneault-Fourrey C."/>
            <person name="LaButti K."/>
            <person name="Lindquist E.A."/>
            <person name="Lipzen A."/>
            <person name="Lundell T."/>
            <person name="Morin E."/>
            <person name="Murat C."/>
            <person name="Sun H."/>
            <person name="Tunlid A."/>
            <person name="Henrissat B."/>
            <person name="Grigoriev I.V."/>
            <person name="Hibbett D.S."/>
            <person name="Martin F."/>
            <person name="Nordberg H.P."/>
            <person name="Cantor M.N."/>
            <person name="Hua S.X."/>
        </authorList>
    </citation>
    <scope>NUCLEOTIDE SEQUENCE [LARGE SCALE GENOMIC DNA]</scope>
    <source>
        <strain evidence="1 2">LaAM-08-1</strain>
    </source>
</reference>
<evidence type="ECO:0000313" key="2">
    <source>
        <dbReference type="Proteomes" id="UP000054477"/>
    </source>
</evidence>
<organism evidence="1 2">
    <name type="scientific">Laccaria amethystina LaAM-08-1</name>
    <dbReference type="NCBI Taxonomy" id="1095629"/>
    <lineage>
        <taxon>Eukaryota</taxon>
        <taxon>Fungi</taxon>
        <taxon>Dikarya</taxon>
        <taxon>Basidiomycota</taxon>
        <taxon>Agaricomycotina</taxon>
        <taxon>Agaricomycetes</taxon>
        <taxon>Agaricomycetidae</taxon>
        <taxon>Agaricales</taxon>
        <taxon>Agaricineae</taxon>
        <taxon>Hydnangiaceae</taxon>
        <taxon>Laccaria</taxon>
    </lineage>
</organism>
<reference evidence="2" key="2">
    <citation type="submission" date="2015-01" db="EMBL/GenBank/DDBJ databases">
        <title>Evolutionary Origins and Diversification of the Mycorrhizal Mutualists.</title>
        <authorList>
            <consortium name="DOE Joint Genome Institute"/>
            <consortium name="Mycorrhizal Genomics Consortium"/>
            <person name="Kohler A."/>
            <person name="Kuo A."/>
            <person name="Nagy L.G."/>
            <person name="Floudas D."/>
            <person name="Copeland A."/>
            <person name="Barry K.W."/>
            <person name="Cichocki N."/>
            <person name="Veneault-Fourrey C."/>
            <person name="LaButti K."/>
            <person name="Lindquist E.A."/>
            <person name="Lipzen A."/>
            <person name="Lundell T."/>
            <person name="Morin E."/>
            <person name="Murat C."/>
            <person name="Riley R."/>
            <person name="Ohm R."/>
            <person name="Sun H."/>
            <person name="Tunlid A."/>
            <person name="Henrissat B."/>
            <person name="Grigoriev I.V."/>
            <person name="Hibbett D.S."/>
            <person name="Martin F."/>
        </authorList>
    </citation>
    <scope>NUCLEOTIDE SEQUENCE [LARGE SCALE GENOMIC DNA]</scope>
    <source>
        <strain evidence="2">LaAM-08-1</strain>
    </source>
</reference>
<dbReference type="AlphaFoldDB" id="A0A0C9X1G1"/>
<dbReference type="Proteomes" id="UP000054477">
    <property type="component" value="Unassembled WGS sequence"/>
</dbReference>
<dbReference type="EMBL" id="KN838767">
    <property type="protein sequence ID" value="KIJ95118.1"/>
    <property type="molecule type" value="Genomic_DNA"/>
</dbReference>
<dbReference type="STRING" id="1095629.A0A0C9X1G1"/>
<protein>
    <submittedName>
        <fullName evidence="1">Uncharacterized protein</fullName>
    </submittedName>
</protein>
<dbReference type="HOGENOM" id="CLU_2386502_0_0_1"/>
<sequence length="94" mass="10897">MGIQSCWLAFSSVNFELEHNFLTEDLVSKKRHPSPGRVLLDYSKDTCEVVIAFVQGNMFSEARRIVKVFASRPTCNADNSFYFRRQFFHPRMGS</sequence>
<evidence type="ECO:0000313" key="1">
    <source>
        <dbReference type="EMBL" id="KIJ95118.1"/>
    </source>
</evidence>
<gene>
    <name evidence="1" type="ORF">K443DRAFT_683304</name>
</gene>
<dbReference type="OrthoDB" id="40048at2759"/>
<accession>A0A0C9X1G1</accession>
<proteinExistence type="predicted"/>